<dbReference type="InterPro" id="IPR025931">
    <property type="entry name" value="TaqI_C"/>
</dbReference>
<dbReference type="PROSITE" id="PS00092">
    <property type="entry name" value="N6_MTASE"/>
    <property type="match status" value="1"/>
</dbReference>
<evidence type="ECO:0000259" key="8">
    <source>
        <dbReference type="Pfam" id="PF07669"/>
    </source>
</evidence>
<evidence type="ECO:0000256" key="3">
    <source>
        <dbReference type="ARBA" id="ARBA00022679"/>
    </source>
</evidence>
<dbReference type="Pfam" id="PF12950">
    <property type="entry name" value="TaqI_C"/>
    <property type="match status" value="1"/>
</dbReference>
<dbReference type="STRING" id="1423740.FC36_GL001121"/>
<dbReference type="RefSeq" id="WP_035188037.1">
    <property type="nucleotide sequence ID" value="NZ_AZFH01000155.1"/>
</dbReference>
<keyword evidence="4" id="KW-0949">S-adenosyl-L-methionine</keyword>
<dbReference type="GO" id="GO:0009007">
    <property type="term" value="F:site-specific DNA-methyltransferase (adenine-specific) activity"/>
    <property type="evidence" value="ECO:0007669"/>
    <property type="project" value="UniProtKB-EC"/>
</dbReference>
<protein>
    <recommendedName>
        <fullName evidence="1">site-specific DNA-methyltransferase (adenine-specific)</fullName>
        <ecNumber evidence="1">2.1.1.72</ecNumber>
    </recommendedName>
</protein>
<dbReference type="PRINTS" id="PR00507">
    <property type="entry name" value="N12N6MTFRASE"/>
</dbReference>
<evidence type="ECO:0000256" key="1">
    <source>
        <dbReference type="ARBA" id="ARBA00011900"/>
    </source>
</evidence>
<dbReference type="CDD" id="cd02440">
    <property type="entry name" value="AdoMet_MTases"/>
    <property type="match status" value="1"/>
</dbReference>
<organism evidence="10 11">
    <name type="scientific">Ligilactobacillus equi DSM 15833 = JCM 10991</name>
    <dbReference type="NCBI Taxonomy" id="1423740"/>
    <lineage>
        <taxon>Bacteria</taxon>
        <taxon>Bacillati</taxon>
        <taxon>Bacillota</taxon>
        <taxon>Bacilli</taxon>
        <taxon>Lactobacillales</taxon>
        <taxon>Lactobacillaceae</taxon>
        <taxon>Ligilactobacillus</taxon>
    </lineage>
</organism>
<keyword evidence="5" id="KW-0680">Restriction system</keyword>
<dbReference type="InterPro" id="IPR029063">
    <property type="entry name" value="SAM-dependent_MTases_sf"/>
</dbReference>
<dbReference type="OrthoDB" id="9814572at2"/>
<dbReference type="Gene3D" id="3.40.50.150">
    <property type="entry name" value="Vaccinia Virus protein VP39"/>
    <property type="match status" value="1"/>
</dbReference>
<dbReference type="EC" id="2.1.1.72" evidence="1"/>
<evidence type="ECO:0000256" key="7">
    <source>
        <dbReference type="ARBA" id="ARBA00047942"/>
    </source>
</evidence>
<evidence type="ECO:0000256" key="4">
    <source>
        <dbReference type="ARBA" id="ARBA00022691"/>
    </source>
</evidence>
<dbReference type="Proteomes" id="UP000051048">
    <property type="component" value="Unassembled WGS sequence"/>
</dbReference>
<sequence>MILTQEKKNGIQYTPDDLSLFIAQQLKYYFLRENSDSVSNQKLKLLDPACGDGNLLLAVQNVFKDIDYQGYGIDIDQKAIHIAEGKLNHNNFKLFSADYLSLIENVENVNLFNQPNSLNNEINNIDLIIANPPYIRTSILGAERSQHLAKLFNLSGKVDMYHVFLKAMTNTLKDNGILCVITSNKYLTNKSGKNIRDFLSDNFKILNIIDLGDTKPFSAAVLPAIFIGKKKKHSDNSSVPFTRVYESASSAKSTDSIDKLSTLLKEKNGIHSYKGHSFKVTSGLLDASVSDTPWNMATFAEKEWVTKLEKNAHKKFGDVFDVHVGIKTTADNVFIKKNWKDLDTNIRPEKEVLHPLVSSKTIERWQTHPDNLNTILYTHTIKNGKRIPIDFYKYPHAYNYLLEHKQQLAGRSYIKKAKRKWYEIWVPQQPEQLANNKVIFPDISQQAKFVYDDKGYYVDGNCYWLTTKNDVSNNYLLLATGVANSSIMEKYYNIKFQNVLYSGRKRYLTQYVKNYLLPDINNKHSQKIIKLVKMICKNPNDTKKLEKSINSEVQLAFNMQ</sequence>
<comment type="caution">
    <text evidence="10">The sequence shown here is derived from an EMBL/GenBank/DDBJ whole genome shotgun (WGS) entry which is preliminary data.</text>
</comment>
<keyword evidence="3" id="KW-0808">Transferase</keyword>
<evidence type="ECO:0000256" key="6">
    <source>
        <dbReference type="ARBA" id="ARBA00023125"/>
    </source>
</evidence>
<dbReference type="GO" id="GO:0009307">
    <property type="term" value="P:DNA restriction-modification system"/>
    <property type="evidence" value="ECO:0007669"/>
    <property type="project" value="UniProtKB-KW"/>
</dbReference>
<evidence type="ECO:0000313" key="11">
    <source>
        <dbReference type="Proteomes" id="UP000051048"/>
    </source>
</evidence>
<name>A0A0R1TLG2_9LACO</name>
<dbReference type="GO" id="GO:0032259">
    <property type="term" value="P:methylation"/>
    <property type="evidence" value="ECO:0007669"/>
    <property type="project" value="UniProtKB-KW"/>
</dbReference>
<comment type="catalytic activity">
    <reaction evidence="7">
        <text>a 2'-deoxyadenosine in DNA + S-adenosyl-L-methionine = an N(6)-methyl-2'-deoxyadenosine in DNA + S-adenosyl-L-homocysteine + H(+)</text>
        <dbReference type="Rhea" id="RHEA:15197"/>
        <dbReference type="Rhea" id="RHEA-COMP:12418"/>
        <dbReference type="Rhea" id="RHEA-COMP:12419"/>
        <dbReference type="ChEBI" id="CHEBI:15378"/>
        <dbReference type="ChEBI" id="CHEBI:57856"/>
        <dbReference type="ChEBI" id="CHEBI:59789"/>
        <dbReference type="ChEBI" id="CHEBI:90615"/>
        <dbReference type="ChEBI" id="CHEBI:90616"/>
        <dbReference type="EC" id="2.1.1.72"/>
    </reaction>
</comment>
<evidence type="ECO:0000259" key="9">
    <source>
        <dbReference type="Pfam" id="PF12950"/>
    </source>
</evidence>
<feature type="domain" description="TaqI-like C-terminal specificity" evidence="9">
    <location>
        <begin position="398"/>
        <end position="496"/>
    </location>
</feature>
<gene>
    <name evidence="10" type="ORF">FC36_GL001121</name>
</gene>
<dbReference type="SUPFAM" id="SSF53335">
    <property type="entry name" value="S-adenosyl-L-methionine-dependent methyltransferases"/>
    <property type="match status" value="1"/>
</dbReference>
<dbReference type="EMBL" id="AZFH01000155">
    <property type="protein sequence ID" value="KRL78235.1"/>
    <property type="molecule type" value="Genomic_DNA"/>
</dbReference>
<dbReference type="PANTHER" id="PTHR33841">
    <property type="entry name" value="DNA METHYLTRANSFERASE YEEA-RELATED"/>
    <property type="match status" value="1"/>
</dbReference>
<accession>A0A0R1TLG2</accession>
<dbReference type="PANTHER" id="PTHR33841:SF1">
    <property type="entry name" value="DNA METHYLTRANSFERASE A"/>
    <property type="match status" value="1"/>
</dbReference>
<dbReference type="Pfam" id="PF07669">
    <property type="entry name" value="Eco57I"/>
    <property type="match status" value="1"/>
</dbReference>
<feature type="domain" description="Type II methyltransferase M.TaqI-like" evidence="8">
    <location>
        <begin position="71"/>
        <end position="217"/>
    </location>
</feature>
<keyword evidence="2" id="KW-0489">Methyltransferase</keyword>
<dbReference type="InterPro" id="IPR050953">
    <property type="entry name" value="N4_N6_ade-DNA_methylase"/>
</dbReference>
<dbReference type="GO" id="GO:0003677">
    <property type="term" value="F:DNA binding"/>
    <property type="evidence" value="ECO:0007669"/>
    <property type="project" value="UniProtKB-KW"/>
</dbReference>
<reference evidence="10 11" key="1">
    <citation type="journal article" date="2015" name="Genome Announc.">
        <title>Expanding the biotechnology potential of lactobacilli through comparative genomics of 213 strains and associated genera.</title>
        <authorList>
            <person name="Sun Z."/>
            <person name="Harris H.M."/>
            <person name="McCann A."/>
            <person name="Guo C."/>
            <person name="Argimon S."/>
            <person name="Zhang W."/>
            <person name="Yang X."/>
            <person name="Jeffery I.B."/>
            <person name="Cooney J.C."/>
            <person name="Kagawa T.F."/>
            <person name="Liu W."/>
            <person name="Song Y."/>
            <person name="Salvetti E."/>
            <person name="Wrobel A."/>
            <person name="Rasinkangas P."/>
            <person name="Parkhill J."/>
            <person name="Rea M.C."/>
            <person name="O'Sullivan O."/>
            <person name="Ritari J."/>
            <person name="Douillard F.P."/>
            <person name="Paul Ross R."/>
            <person name="Yang R."/>
            <person name="Briner A.E."/>
            <person name="Felis G.E."/>
            <person name="de Vos W.M."/>
            <person name="Barrangou R."/>
            <person name="Klaenhammer T.R."/>
            <person name="Caufield P.W."/>
            <person name="Cui Y."/>
            <person name="Zhang H."/>
            <person name="O'Toole P.W."/>
        </authorList>
    </citation>
    <scope>NUCLEOTIDE SEQUENCE [LARGE SCALE GENOMIC DNA]</scope>
    <source>
        <strain evidence="10 11">DSM 15833</strain>
    </source>
</reference>
<evidence type="ECO:0000256" key="5">
    <source>
        <dbReference type="ARBA" id="ARBA00022747"/>
    </source>
</evidence>
<dbReference type="AlphaFoldDB" id="A0A0R1TLG2"/>
<proteinExistence type="predicted"/>
<dbReference type="PATRIC" id="fig|1423740.3.peg.1205"/>
<evidence type="ECO:0000256" key="2">
    <source>
        <dbReference type="ARBA" id="ARBA00022603"/>
    </source>
</evidence>
<keyword evidence="6" id="KW-0238">DNA-binding</keyword>
<dbReference type="InterPro" id="IPR011639">
    <property type="entry name" value="MethylTrfase_TaqI-like_dom"/>
</dbReference>
<dbReference type="InterPro" id="IPR002052">
    <property type="entry name" value="DNA_methylase_N6_adenine_CS"/>
</dbReference>
<evidence type="ECO:0000313" key="10">
    <source>
        <dbReference type="EMBL" id="KRL78235.1"/>
    </source>
</evidence>